<dbReference type="Pfam" id="PF00010">
    <property type="entry name" value="HLH"/>
    <property type="match status" value="1"/>
</dbReference>
<evidence type="ECO:0000256" key="9">
    <source>
        <dbReference type="ARBA" id="ARBA00022723"/>
    </source>
</evidence>
<evidence type="ECO:0000256" key="13">
    <source>
        <dbReference type="ARBA" id="ARBA00022989"/>
    </source>
</evidence>
<dbReference type="InterPro" id="IPR001841">
    <property type="entry name" value="Znf_RING"/>
</dbReference>
<keyword evidence="12" id="KW-0862">Zinc</keyword>
<evidence type="ECO:0000256" key="4">
    <source>
        <dbReference type="ARBA" id="ARBA00004167"/>
    </source>
</evidence>
<keyword evidence="7" id="KW-0808">Transferase</keyword>
<keyword evidence="8 21" id="KW-0812">Transmembrane</keyword>
<dbReference type="PROSITE" id="PS50888">
    <property type="entry name" value="BHLH"/>
    <property type="match status" value="1"/>
</dbReference>
<feature type="compositionally biased region" description="Acidic residues" evidence="20">
    <location>
        <begin position="441"/>
        <end position="453"/>
    </location>
</feature>
<dbReference type="InterPro" id="IPR013083">
    <property type="entry name" value="Znf_RING/FYVE/PHD"/>
</dbReference>
<dbReference type="InterPro" id="IPR036638">
    <property type="entry name" value="HLH_DNA-bd_sf"/>
</dbReference>
<feature type="transmembrane region" description="Helical" evidence="21">
    <location>
        <begin position="816"/>
        <end position="833"/>
    </location>
</feature>
<feature type="transmembrane region" description="Helical" evidence="21">
    <location>
        <begin position="892"/>
        <end position="910"/>
    </location>
</feature>
<gene>
    <name evidence="24" type="ORF">H5410_043087</name>
</gene>
<evidence type="ECO:0000256" key="10">
    <source>
        <dbReference type="ARBA" id="ARBA00022771"/>
    </source>
</evidence>
<evidence type="ECO:0000256" key="12">
    <source>
        <dbReference type="ARBA" id="ARBA00022833"/>
    </source>
</evidence>
<evidence type="ECO:0000256" key="2">
    <source>
        <dbReference type="ARBA" id="ARBA00004123"/>
    </source>
</evidence>
<dbReference type="Proteomes" id="UP000824120">
    <property type="component" value="Chromosome 8"/>
</dbReference>
<comment type="caution">
    <text evidence="24">The sequence shown here is derived from an EMBL/GenBank/DDBJ whole genome shotgun (WGS) entry which is preliminary data.</text>
</comment>
<feature type="region of interest" description="Disordered" evidence="20">
    <location>
        <begin position="1070"/>
        <end position="1120"/>
    </location>
</feature>
<dbReference type="CDD" id="cd08958">
    <property type="entry name" value="FR_SDR_e"/>
    <property type="match status" value="1"/>
</dbReference>
<dbReference type="Gene3D" id="3.30.40.10">
    <property type="entry name" value="Zinc/RING finger domain, C3HC4 (zinc finger)"/>
    <property type="match status" value="1"/>
</dbReference>
<feature type="region of interest" description="Disordered" evidence="20">
    <location>
        <begin position="388"/>
        <end position="420"/>
    </location>
</feature>
<dbReference type="InterPro" id="IPR009447">
    <property type="entry name" value="PIGW/GWT1"/>
</dbReference>
<dbReference type="GO" id="GO:0016020">
    <property type="term" value="C:membrane"/>
    <property type="evidence" value="ECO:0007669"/>
    <property type="project" value="UniProtKB-SubCell"/>
</dbReference>
<dbReference type="InterPro" id="IPR036291">
    <property type="entry name" value="NAD(P)-bd_dom_sf"/>
</dbReference>
<feature type="transmembrane region" description="Helical" evidence="21">
    <location>
        <begin position="652"/>
        <end position="670"/>
    </location>
</feature>
<evidence type="ECO:0000256" key="8">
    <source>
        <dbReference type="ARBA" id="ARBA00022692"/>
    </source>
</evidence>
<dbReference type="CDD" id="cd11448">
    <property type="entry name" value="bHLH_AtFAMA_like"/>
    <property type="match status" value="1"/>
</dbReference>
<keyword evidence="25" id="KW-1185">Reference proteome</keyword>
<dbReference type="GO" id="GO:0008270">
    <property type="term" value="F:zinc ion binding"/>
    <property type="evidence" value="ECO:0007669"/>
    <property type="project" value="UniProtKB-KW"/>
</dbReference>
<feature type="transmembrane region" description="Helical" evidence="21">
    <location>
        <begin position="957"/>
        <end position="975"/>
    </location>
</feature>
<evidence type="ECO:0000256" key="16">
    <source>
        <dbReference type="ARBA" id="ARBA00023163"/>
    </source>
</evidence>
<evidence type="ECO:0000256" key="20">
    <source>
        <dbReference type="SAM" id="MobiDB-lite"/>
    </source>
</evidence>
<feature type="transmembrane region" description="Helical" evidence="21">
    <location>
        <begin position="691"/>
        <end position="710"/>
    </location>
</feature>
<evidence type="ECO:0000256" key="1">
    <source>
        <dbReference type="ARBA" id="ARBA00000900"/>
    </source>
</evidence>
<evidence type="ECO:0000259" key="23">
    <source>
        <dbReference type="PROSITE" id="PS50888"/>
    </source>
</evidence>
<evidence type="ECO:0000256" key="14">
    <source>
        <dbReference type="ARBA" id="ARBA00023015"/>
    </source>
</evidence>
<reference evidence="24 25" key="1">
    <citation type="submission" date="2020-09" db="EMBL/GenBank/DDBJ databases">
        <title>De no assembly of potato wild relative species, Solanum commersonii.</title>
        <authorList>
            <person name="Cho K."/>
        </authorList>
    </citation>
    <scope>NUCLEOTIDE SEQUENCE [LARGE SCALE GENOMIC DNA]</scope>
    <source>
        <strain evidence="24">LZ3.2</strain>
        <tissue evidence="24">Leaf</tissue>
    </source>
</reference>
<protein>
    <recommendedName>
        <fullName evidence="6">RING-type E3 ubiquitin transferase</fullName>
        <ecNumber evidence="6">2.3.2.27</ecNumber>
    </recommendedName>
</protein>
<dbReference type="InterPro" id="IPR011598">
    <property type="entry name" value="bHLH_dom"/>
</dbReference>
<dbReference type="EMBL" id="JACXVP010000008">
    <property type="protein sequence ID" value="KAG5592573.1"/>
    <property type="molecule type" value="Genomic_DNA"/>
</dbReference>
<dbReference type="SMART" id="SM00184">
    <property type="entry name" value="RING"/>
    <property type="match status" value="1"/>
</dbReference>
<feature type="transmembrane region" description="Helical" evidence="21">
    <location>
        <begin position="722"/>
        <end position="742"/>
    </location>
</feature>
<evidence type="ECO:0000256" key="11">
    <source>
        <dbReference type="ARBA" id="ARBA00022786"/>
    </source>
</evidence>
<evidence type="ECO:0000256" key="21">
    <source>
        <dbReference type="SAM" id="Phobius"/>
    </source>
</evidence>
<evidence type="ECO:0000256" key="19">
    <source>
        <dbReference type="PROSITE-ProRule" id="PRU00175"/>
    </source>
</evidence>
<evidence type="ECO:0000256" key="18">
    <source>
        <dbReference type="ARBA" id="ARBA00024209"/>
    </source>
</evidence>
<comment type="pathway">
    <text evidence="5">Protein modification; protein ubiquitination.</text>
</comment>
<proteinExistence type="inferred from homology"/>
<keyword evidence="16" id="KW-0804">Transcription</keyword>
<dbReference type="SUPFAM" id="SSF57850">
    <property type="entry name" value="RING/U-box"/>
    <property type="match status" value="1"/>
</dbReference>
<keyword evidence="9" id="KW-0479">Metal-binding</keyword>
<feature type="transmembrane region" description="Helical" evidence="21">
    <location>
        <begin position="987"/>
        <end position="1010"/>
    </location>
</feature>
<keyword evidence="10 19" id="KW-0863">Zinc-finger</keyword>
<keyword evidence="14" id="KW-0805">Transcription regulation</keyword>
<evidence type="ECO:0000256" key="3">
    <source>
        <dbReference type="ARBA" id="ARBA00004141"/>
    </source>
</evidence>
<dbReference type="GO" id="GO:0005783">
    <property type="term" value="C:endoplasmic reticulum"/>
    <property type="evidence" value="ECO:0007669"/>
    <property type="project" value="TreeGrafter"/>
</dbReference>
<dbReference type="GO" id="GO:0006506">
    <property type="term" value="P:GPI anchor biosynthetic process"/>
    <property type="evidence" value="ECO:0007669"/>
    <property type="project" value="InterPro"/>
</dbReference>
<organism evidence="24 25">
    <name type="scientific">Solanum commersonii</name>
    <name type="common">Commerson's wild potato</name>
    <name type="synonym">Commerson's nightshade</name>
    <dbReference type="NCBI Taxonomy" id="4109"/>
    <lineage>
        <taxon>Eukaryota</taxon>
        <taxon>Viridiplantae</taxon>
        <taxon>Streptophyta</taxon>
        <taxon>Embryophyta</taxon>
        <taxon>Tracheophyta</taxon>
        <taxon>Spermatophyta</taxon>
        <taxon>Magnoliopsida</taxon>
        <taxon>eudicotyledons</taxon>
        <taxon>Gunneridae</taxon>
        <taxon>Pentapetalae</taxon>
        <taxon>asterids</taxon>
        <taxon>lamiids</taxon>
        <taxon>Solanales</taxon>
        <taxon>Solanaceae</taxon>
        <taxon>Solanoideae</taxon>
        <taxon>Solaneae</taxon>
        <taxon>Solanum</taxon>
    </lineage>
</organism>
<evidence type="ECO:0000313" key="24">
    <source>
        <dbReference type="EMBL" id="KAG5592573.1"/>
    </source>
</evidence>
<feature type="domain" description="BHLH" evidence="23">
    <location>
        <begin position="1119"/>
        <end position="1170"/>
    </location>
</feature>
<keyword evidence="15 21" id="KW-0472">Membrane</keyword>
<dbReference type="PROSITE" id="PS50089">
    <property type="entry name" value="ZF_RING_2"/>
    <property type="match status" value="1"/>
</dbReference>
<dbReference type="CDD" id="cd16461">
    <property type="entry name" value="RING-H2_EL5-like"/>
    <property type="match status" value="1"/>
</dbReference>
<evidence type="ECO:0000256" key="7">
    <source>
        <dbReference type="ARBA" id="ARBA00022679"/>
    </source>
</evidence>
<comment type="similarity">
    <text evidence="18">Belongs to the RING-type zinc finger family. ATL subfamily.</text>
</comment>
<evidence type="ECO:0000313" key="25">
    <source>
        <dbReference type="Proteomes" id="UP000824120"/>
    </source>
</evidence>
<feature type="transmembrane region" description="Helical" evidence="21">
    <location>
        <begin position="922"/>
        <end position="945"/>
    </location>
</feature>
<dbReference type="Gene3D" id="4.10.280.10">
    <property type="entry name" value="Helix-loop-helix DNA-binding domain"/>
    <property type="match status" value="1"/>
</dbReference>
<evidence type="ECO:0000256" key="15">
    <source>
        <dbReference type="ARBA" id="ARBA00023136"/>
    </source>
</evidence>
<keyword evidence="11" id="KW-0833">Ubl conjugation pathway</keyword>
<accession>A0A9J5XXG8</accession>
<dbReference type="GO" id="GO:0032216">
    <property type="term" value="F:glucosaminyl-phosphatidylinositol O-acyltransferase activity"/>
    <property type="evidence" value="ECO:0007669"/>
    <property type="project" value="TreeGrafter"/>
</dbReference>
<dbReference type="InterPro" id="IPR001509">
    <property type="entry name" value="Epimerase_deHydtase"/>
</dbReference>
<dbReference type="SUPFAM" id="SSF51735">
    <property type="entry name" value="NAD(P)-binding Rossmann-fold domains"/>
    <property type="match status" value="1"/>
</dbReference>
<dbReference type="SUPFAM" id="SSF47459">
    <property type="entry name" value="HLH, helix-loop-helix DNA-binding domain"/>
    <property type="match status" value="1"/>
</dbReference>
<dbReference type="PANTHER" id="PTHR20661">
    <property type="entry name" value="PHOSPHATIDYLINOSITOL-GLYCAN BIOSYNTHESIS CLASS W PROTEIN"/>
    <property type="match status" value="1"/>
</dbReference>
<name>A0A9J5XXG8_SOLCO</name>
<dbReference type="Pfam" id="PF13639">
    <property type="entry name" value="zf-RING_2"/>
    <property type="match status" value="1"/>
</dbReference>
<dbReference type="PANTHER" id="PTHR20661:SF0">
    <property type="entry name" value="PHOSPHATIDYLINOSITOL-GLYCAN BIOSYNTHESIS CLASS W PROTEIN"/>
    <property type="match status" value="1"/>
</dbReference>
<dbReference type="GO" id="GO:0005634">
    <property type="term" value="C:nucleus"/>
    <property type="evidence" value="ECO:0007669"/>
    <property type="project" value="UniProtKB-SubCell"/>
</dbReference>
<keyword evidence="17" id="KW-0539">Nucleus</keyword>
<dbReference type="GO" id="GO:0072659">
    <property type="term" value="P:protein localization to plasma membrane"/>
    <property type="evidence" value="ECO:0007669"/>
    <property type="project" value="TreeGrafter"/>
</dbReference>
<dbReference type="Gene3D" id="3.40.50.720">
    <property type="entry name" value="NAD(P)-binding Rossmann-like Domain"/>
    <property type="match status" value="1"/>
</dbReference>
<feature type="region of interest" description="Disordered" evidence="20">
    <location>
        <begin position="435"/>
        <end position="486"/>
    </location>
</feature>
<feature type="compositionally biased region" description="Basic residues" evidence="20">
    <location>
        <begin position="1100"/>
        <end position="1111"/>
    </location>
</feature>
<dbReference type="Pfam" id="PF01370">
    <property type="entry name" value="Epimerase"/>
    <property type="match status" value="1"/>
</dbReference>
<evidence type="ECO:0000256" key="17">
    <source>
        <dbReference type="ARBA" id="ARBA00023242"/>
    </source>
</evidence>
<evidence type="ECO:0000259" key="22">
    <source>
        <dbReference type="PROSITE" id="PS50089"/>
    </source>
</evidence>
<feature type="compositionally biased region" description="Basic and acidic residues" evidence="20">
    <location>
        <begin position="461"/>
        <end position="472"/>
    </location>
</feature>
<evidence type="ECO:0000256" key="5">
    <source>
        <dbReference type="ARBA" id="ARBA00004906"/>
    </source>
</evidence>
<sequence length="1337" mass="149258">MNSAVCVMDASSCLGTKLVKCLLQRGYTVHASLQNYGESSLFLDKLECDDDDDKMKKLKIFQSDPFDYHSIVDALKGCCALFYSFEPPHDHSTYDEYIGEVEVRAAHNVVEACAQTDTIEKVVFTSSATAIIWGHHENDQNSASMLLDERHWSDINVCRKFKLWHALSKTLAEKTAWALAMDRGVNMVSVNAGLLMGPDLTIKNPYLKGAAEMYEDGVFVTVDLDFLVEAHICVYEQISTYGRYLCFNQIINQTEDAVKLANILSPLPSSPQRCFIQNLLYTWHLRNSPNGTPIDPRVSANGQLGLDPSIIKSFPTFTYSSVKDYRKESCGLECAICLVEFDNDSVLRLVTSCNHVYHQDCIDLWLESHKTCPVCRANLDSPEVLKKRSQYTSSVTSNSNSNSNSTSNNNNNNSNNNNVMRDINENESLEDSLSIAIPDDNNNDDDHNEEEESGCASATLERVELQDEEAKFSRSHSTGHSIDRSRGAEDRFTLKLPEHVRAKIIKGHNSTKSCTSFGEYKSKTTTGNAGFGEVSESYTNYFLNFTPFRFRTVRTSAGETAHTLQVLTNFAISVTDDGFSGENIQSEQASQGRVCEQFNRNFNDGVIPSHYHSLETLSKKDDNVNAVVCKKNMGSYLASATLDVLCIILADWTYTNAVGMTLLVTFFILARRSGFSVSQEEGVRSLRTNISAYRVAMNFLTCICILAVDFKIFPRRYAKTETYGTGLMDIGVGSFIVANALVSRQARGIAKTNLRNAISSTCPLIVLGFARIFFTSSVDYQVHVGEYGVHWNFFFTLAGVAILTSIINLPPSYCGILGWFILVVYEVILLLGLNEYLLSNERGHDIISQNKEGIFSIFGYWGLYLVCVQLGNYLFFGKPGDAVLRTNDRARIRVWIICLLFWLLTVLLDRHVERVSRRMCNLAYVTVVLAMNLQVFAVLTLADYVPGYKVAALIEYFDRNLLGSFLLANVLTGMVNLSMDTLSVSPFVALAILVGYAYILSIAAAVAHFYEALSTNELLNFIIYDTISTTTTNNNNLDENALFFDNHEENNAFLLKPQDFCTTTPLEQQYSTAASVPRPDTSREKNNLSVAAQSGGGGGGRKKRRRRPKICKNKEEAENQRMTHIAVERNRRKQMNEHLSVLRSLMPESYVQRGDQASIVGGAIEFVKELEHILQSLEAKKFVLLQQQEGGTTSNTSDGCDGYDVEKTEVSSAEYVGTPFAQFFSYPQYTCCQLPNKYTSKSKAAIADIEVTLIETHANVRILSRRRFRQLSKLVAAFQSLYISVLHLNVTTLDPLVLYSISAKVEEGCQLNSADDIAGAVHHMLRIIEEEAATLSC</sequence>
<feature type="domain" description="RING-type" evidence="22">
    <location>
        <begin position="334"/>
        <end position="376"/>
    </location>
</feature>
<feature type="compositionally biased region" description="Low complexity" evidence="20">
    <location>
        <begin position="392"/>
        <end position="419"/>
    </location>
</feature>
<keyword evidence="13 21" id="KW-1133">Transmembrane helix</keyword>
<dbReference type="EC" id="2.3.2.27" evidence="6"/>
<evidence type="ECO:0000256" key="6">
    <source>
        <dbReference type="ARBA" id="ARBA00012483"/>
    </source>
</evidence>
<dbReference type="Pfam" id="PF06423">
    <property type="entry name" value="GWT1"/>
    <property type="match status" value="1"/>
</dbReference>
<dbReference type="OrthoDB" id="1276278at2759"/>
<dbReference type="SMART" id="SM00353">
    <property type="entry name" value="HLH"/>
    <property type="match status" value="1"/>
</dbReference>
<comment type="catalytic activity">
    <reaction evidence="1">
        <text>S-ubiquitinyl-[E2 ubiquitin-conjugating enzyme]-L-cysteine + [acceptor protein]-L-lysine = [E2 ubiquitin-conjugating enzyme]-L-cysteine + N(6)-ubiquitinyl-[acceptor protein]-L-lysine.</text>
        <dbReference type="EC" id="2.3.2.27"/>
    </reaction>
</comment>
<dbReference type="GO" id="GO:0046983">
    <property type="term" value="F:protein dimerization activity"/>
    <property type="evidence" value="ECO:0007669"/>
    <property type="project" value="InterPro"/>
</dbReference>
<feature type="transmembrane region" description="Helical" evidence="21">
    <location>
        <begin position="789"/>
        <end position="809"/>
    </location>
</feature>
<comment type="subcellular location">
    <subcellularLocation>
        <location evidence="3">Membrane</location>
        <topology evidence="3">Multi-pass membrane protein</topology>
    </subcellularLocation>
    <subcellularLocation>
        <location evidence="4">Membrane</location>
        <topology evidence="4">Single-pass membrane protein</topology>
    </subcellularLocation>
    <subcellularLocation>
        <location evidence="2">Nucleus</location>
    </subcellularLocation>
</comment>
<dbReference type="FunFam" id="3.30.40.10:FF:000187">
    <property type="entry name" value="E3 ubiquitin-protein ligase ATL6"/>
    <property type="match status" value="1"/>
</dbReference>
<dbReference type="GO" id="GO:0061630">
    <property type="term" value="F:ubiquitin protein ligase activity"/>
    <property type="evidence" value="ECO:0007669"/>
    <property type="project" value="UniProtKB-EC"/>
</dbReference>
<feature type="transmembrane region" description="Helical" evidence="21">
    <location>
        <begin position="853"/>
        <end position="876"/>
    </location>
</feature>